<organism evidence="1 2">
    <name type="scientific">Fusicatenibacter saccharivorans</name>
    <dbReference type="NCBI Taxonomy" id="1150298"/>
    <lineage>
        <taxon>Bacteria</taxon>
        <taxon>Bacillati</taxon>
        <taxon>Bacillota</taxon>
        <taxon>Clostridia</taxon>
        <taxon>Lachnospirales</taxon>
        <taxon>Lachnospiraceae</taxon>
        <taxon>Fusicatenibacter</taxon>
    </lineage>
</organism>
<dbReference type="Proteomes" id="UP000095709">
    <property type="component" value="Unassembled WGS sequence"/>
</dbReference>
<dbReference type="RefSeq" id="WP_055265941.1">
    <property type="nucleotide sequence ID" value="NZ_CZAL01000005.1"/>
</dbReference>
<name>A0A174K1Z5_9FIRM</name>
<gene>
    <name evidence="1" type="ORF">ERS852498_01113</name>
</gene>
<dbReference type="AlphaFoldDB" id="A0A174K1Z5"/>
<protein>
    <submittedName>
        <fullName evidence="1">Uncharacterized protein</fullName>
    </submittedName>
</protein>
<evidence type="ECO:0000313" key="1">
    <source>
        <dbReference type="EMBL" id="CUP04861.1"/>
    </source>
</evidence>
<proteinExistence type="predicted"/>
<evidence type="ECO:0000313" key="2">
    <source>
        <dbReference type="Proteomes" id="UP000095709"/>
    </source>
</evidence>
<reference evidence="1 2" key="1">
    <citation type="submission" date="2015-09" db="EMBL/GenBank/DDBJ databases">
        <authorList>
            <consortium name="Pathogen Informatics"/>
        </authorList>
    </citation>
    <scope>NUCLEOTIDE SEQUENCE [LARGE SCALE GENOMIC DNA]</scope>
    <source>
        <strain evidence="1 2">2789STDY5834885</strain>
    </source>
</reference>
<accession>A0A174K1Z5</accession>
<sequence>MNIISERQEIAAVMNFGKYPVLGLDMSNKPYNEYDNFIVGSKVRVAWDRKDPRWEGMTSRCNLVVDEGKYSLDTPGCCLSAKYTVNDFVGDIENANTPLVHAGQIVAVAHYSRQFGEKFLRMMRVSKQINTQCMTVATLKDLSDEEMKEVRDFVEWRKRW</sequence>
<dbReference type="EMBL" id="CZAL01000005">
    <property type="protein sequence ID" value="CUP04861.1"/>
    <property type="molecule type" value="Genomic_DNA"/>
</dbReference>